<evidence type="ECO:0000313" key="1">
    <source>
        <dbReference type="EMBL" id="KAI0094167.1"/>
    </source>
</evidence>
<organism evidence="1 2">
    <name type="scientific">Irpex rosettiformis</name>
    <dbReference type="NCBI Taxonomy" id="378272"/>
    <lineage>
        <taxon>Eukaryota</taxon>
        <taxon>Fungi</taxon>
        <taxon>Dikarya</taxon>
        <taxon>Basidiomycota</taxon>
        <taxon>Agaricomycotina</taxon>
        <taxon>Agaricomycetes</taxon>
        <taxon>Polyporales</taxon>
        <taxon>Irpicaceae</taxon>
        <taxon>Irpex</taxon>
    </lineage>
</organism>
<dbReference type="EMBL" id="MU274900">
    <property type="protein sequence ID" value="KAI0094167.1"/>
    <property type="molecule type" value="Genomic_DNA"/>
</dbReference>
<keyword evidence="2" id="KW-1185">Reference proteome</keyword>
<protein>
    <submittedName>
        <fullName evidence="1">ATP synthase j chain-domain-containing protein</fullName>
    </submittedName>
</protein>
<comment type="caution">
    <text evidence="1">The sequence shown here is derived from an EMBL/GenBank/DDBJ whole genome shotgun (WGS) entry which is preliminary data.</text>
</comment>
<gene>
    <name evidence="1" type="ORF">BDY19DRAFT_911427</name>
</gene>
<accession>A0ACB8UIH2</accession>
<evidence type="ECO:0000313" key="2">
    <source>
        <dbReference type="Proteomes" id="UP001055072"/>
    </source>
</evidence>
<sequence>MSFLGFRRYPTPIVKPLWPFAAASLITFTLISKAQDAAIRSDAYKNDPRNPYREQLAREDASAHH</sequence>
<dbReference type="Proteomes" id="UP001055072">
    <property type="component" value="Unassembled WGS sequence"/>
</dbReference>
<proteinExistence type="predicted"/>
<name>A0ACB8UIH2_9APHY</name>
<reference evidence="1" key="1">
    <citation type="journal article" date="2021" name="Environ. Microbiol.">
        <title>Gene family expansions and transcriptome signatures uncover fungal adaptations to wood decay.</title>
        <authorList>
            <person name="Hage H."/>
            <person name="Miyauchi S."/>
            <person name="Viragh M."/>
            <person name="Drula E."/>
            <person name="Min B."/>
            <person name="Chaduli D."/>
            <person name="Navarro D."/>
            <person name="Favel A."/>
            <person name="Norest M."/>
            <person name="Lesage-Meessen L."/>
            <person name="Balint B."/>
            <person name="Merenyi Z."/>
            <person name="de Eugenio L."/>
            <person name="Morin E."/>
            <person name="Martinez A.T."/>
            <person name="Baldrian P."/>
            <person name="Stursova M."/>
            <person name="Martinez M.J."/>
            <person name="Novotny C."/>
            <person name="Magnuson J.K."/>
            <person name="Spatafora J.W."/>
            <person name="Maurice S."/>
            <person name="Pangilinan J."/>
            <person name="Andreopoulos W."/>
            <person name="LaButti K."/>
            <person name="Hundley H."/>
            <person name="Na H."/>
            <person name="Kuo A."/>
            <person name="Barry K."/>
            <person name="Lipzen A."/>
            <person name="Henrissat B."/>
            <person name="Riley R."/>
            <person name="Ahrendt S."/>
            <person name="Nagy L.G."/>
            <person name="Grigoriev I.V."/>
            <person name="Martin F."/>
            <person name="Rosso M.N."/>
        </authorList>
    </citation>
    <scope>NUCLEOTIDE SEQUENCE</scope>
    <source>
        <strain evidence="1">CBS 384.51</strain>
    </source>
</reference>